<evidence type="ECO:0000313" key="3">
    <source>
        <dbReference type="Proteomes" id="UP001314229"/>
    </source>
</evidence>
<feature type="region of interest" description="Disordered" evidence="1">
    <location>
        <begin position="45"/>
        <end position="86"/>
    </location>
</feature>
<organism evidence="2 3">
    <name type="scientific">Scomber scombrus</name>
    <name type="common">Atlantic mackerel</name>
    <name type="synonym">Scomber vernalis</name>
    <dbReference type="NCBI Taxonomy" id="13677"/>
    <lineage>
        <taxon>Eukaryota</taxon>
        <taxon>Metazoa</taxon>
        <taxon>Chordata</taxon>
        <taxon>Craniata</taxon>
        <taxon>Vertebrata</taxon>
        <taxon>Euteleostomi</taxon>
        <taxon>Actinopterygii</taxon>
        <taxon>Neopterygii</taxon>
        <taxon>Teleostei</taxon>
        <taxon>Neoteleostei</taxon>
        <taxon>Acanthomorphata</taxon>
        <taxon>Pelagiaria</taxon>
        <taxon>Scombriformes</taxon>
        <taxon>Scombridae</taxon>
        <taxon>Scomber</taxon>
    </lineage>
</organism>
<comment type="caution">
    <text evidence="2">The sequence shown here is derived from an EMBL/GenBank/DDBJ whole genome shotgun (WGS) entry which is preliminary data.</text>
</comment>
<gene>
    <name evidence="2" type="ORF">FSCOSCO3_A016363</name>
</gene>
<protein>
    <submittedName>
        <fullName evidence="2">Uncharacterized protein</fullName>
    </submittedName>
</protein>
<name>A0AAV1Q5L3_SCOSC</name>
<keyword evidence="3" id="KW-1185">Reference proteome</keyword>
<accession>A0AAV1Q5L3</accession>
<dbReference type="EMBL" id="CAWUFR010000507">
    <property type="protein sequence ID" value="CAK6978674.1"/>
    <property type="molecule type" value="Genomic_DNA"/>
</dbReference>
<evidence type="ECO:0000256" key="1">
    <source>
        <dbReference type="SAM" id="MobiDB-lite"/>
    </source>
</evidence>
<proteinExistence type="predicted"/>
<reference evidence="2 3" key="1">
    <citation type="submission" date="2024-01" db="EMBL/GenBank/DDBJ databases">
        <authorList>
            <person name="Alioto T."/>
            <person name="Alioto T."/>
            <person name="Gomez Garrido J."/>
        </authorList>
    </citation>
    <scope>NUCLEOTIDE SEQUENCE [LARGE SCALE GENOMIC DNA]</scope>
</reference>
<feature type="compositionally biased region" description="Basic and acidic residues" evidence="1">
    <location>
        <begin position="58"/>
        <end position="71"/>
    </location>
</feature>
<dbReference type="Proteomes" id="UP001314229">
    <property type="component" value="Unassembled WGS sequence"/>
</dbReference>
<evidence type="ECO:0000313" key="2">
    <source>
        <dbReference type="EMBL" id="CAK6978674.1"/>
    </source>
</evidence>
<dbReference type="AlphaFoldDB" id="A0AAV1Q5L3"/>
<sequence>MYLVKVRHSAATHKTNVSLNWKSALFAAQRQLKRDASRAARNMLRPAETTGRFSPSGHLEHRPTAGPHPERQASFLLLPVPQGPCS</sequence>